<dbReference type="Gene3D" id="1.10.1660.10">
    <property type="match status" value="1"/>
</dbReference>
<accession>A0A7L5BQQ3</accession>
<name>A0A7L5BQQ3_9HYPH</name>
<dbReference type="AlphaFoldDB" id="A0A7L5BQQ3"/>
<proteinExistence type="predicted"/>
<evidence type="ECO:0000313" key="2">
    <source>
        <dbReference type="Proteomes" id="UP000464865"/>
    </source>
</evidence>
<keyword evidence="2" id="KW-1185">Reference proteome</keyword>
<protein>
    <recommendedName>
        <fullName evidence="3">Chaperone modulatory protein CbpM</fullName>
    </recommendedName>
</protein>
<keyword evidence="1" id="KW-0614">Plasmid</keyword>
<reference evidence="1 2" key="1">
    <citation type="submission" date="2020-02" db="EMBL/GenBank/DDBJ databases">
        <title>Plant-Promoting Endophytic Bacterium Rhizobium oryzihabitans sp. nov., Isolated from the Root of Rice.</title>
        <authorList>
            <person name="zhao J."/>
            <person name="Zhang G."/>
        </authorList>
    </citation>
    <scope>NUCLEOTIDE SEQUENCE [LARGE SCALE GENOMIC DNA]</scope>
    <source>
        <strain evidence="1 2">M15</strain>
        <plasmid evidence="1 2">p5</plasmid>
    </source>
</reference>
<sequence length="112" mass="12712">MMRVDEIVEQISDLQRNDLDAWIREALISPQEDGGDLVFSEMEYARIRLICTLHYDLEVNADSLPIVVSLVDQLHQARQRLLKLTAAVVTQDKSVQAAILEAFELSNTDEQS</sequence>
<dbReference type="Pfam" id="PF13591">
    <property type="entry name" value="MerR_2"/>
    <property type="match status" value="1"/>
</dbReference>
<gene>
    <name evidence="1" type="ORF">G3A56_25835</name>
</gene>
<dbReference type="KEGG" id="roy:G3A56_25835"/>
<dbReference type="EMBL" id="CP048637">
    <property type="protein sequence ID" value="QIB41279.1"/>
    <property type="molecule type" value="Genomic_DNA"/>
</dbReference>
<dbReference type="Proteomes" id="UP000464865">
    <property type="component" value="Plasmid p5"/>
</dbReference>
<organism evidence="1 2">
    <name type="scientific">Rhizobium oryzihabitans</name>
    <dbReference type="NCBI Taxonomy" id="2267833"/>
    <lineage>
        <taxon>Bacteria</taxon>
        <taxon>Pseudomonadati</taxon>
        <taxon>Pseudomonadota</taxon>
        <taxon>Alphaproteobacteria</taxon>
        <taxon>Hyphomicrobiales</taxon>
        <taxon>Rhizobiaceae</taxon>
        <taxon>Rhizobium/Agrobacterium group</taxon>
        <taxon>Rhizobium</taxon>
    </lineage>
</organism>
<dbReference type="RefSeq" id="WP_130521244.1">
    <property type="nucleotide sequence ID" value="NZ_CP048637.1"/>
</dbReference>
<evidence type="ECO:0000313" key="1">
    <source>
        <dbReference type="EMBL" id="QIB41279.1"/>
    </source>
</evidence>
<evidence type="ECO:0008006" key="3">
    <source>
        <dbReference type="Google" id="ProtNLM"/>
    </source>
</evidence>
<geneLocation type="plasmid" evidence="1 2">
    <name>p5</name>
</geneLocation>